<dbReference type="InterPro" id="IPR009677">
    <property type="entry name" value="DUF1266"/>
</dbReference>
<proteinExistence type="predicted"/>
<protein>
    <submittedName>
        <fullName evidence="2">DUF1266 domain-containing protein</fullName>
    </submittedName>
</protein>
<organism evidence="2">
    <name type="scientific">Prevotella sp. GTC17253</name>
    <dbReference type="NCBI Taxonomy" id="3236793"/>
    <lineage>
        <taxon>Bacteria</taxon>
        <taxon>Pseudomonadati</taxon>
        <taxon>Bacteroidota</taxon>
        <taxon>Bacteroidia</taxon>
        <taxon>Bacteroidales</taxon>
        <taxon>Prevotellaceae</taxon>
        <taxon>Prevotella</taxon>
    </lineage>
</organism>
<sequence length="253" mass="29254">MYIVKNRARLIKLKDSFSSEPRVDADSKLTNEELRKISLGNLYVYQQNGTLNTLSTGVNETVLDTILTEYWDITDRDSAISTLSYLMQTPSAYPFVCASKAFVIGGEEGKKWMETQLMESFEGTEGHEEEKKELLDRCHEMLGYLEENYEFFKDLKWLDSKEDMEKLGILAWDAGRLNFVARACMDKKLISKEECMECVEHAYELTREAYADWTGFAHSYVIGRSLWNGSTNMWGLADDLLENKESPWTYVAW</sequence>
<reference evidence="2" key="1">
    <citation type="submission" date="2024-07" db="EMBL/GenBank/DDBJ databases">
        <title>Complete genome sequence of Prevotella sp. YM-2024 GTC17253.</title>
        <authorList>
            <person name="Hayashi M."/>
            <person name="Muto Y."/>
            <person name="Tanaka K."/>
            <person name="Niwa H."/>
        </authorList>
    </citation>
    <scope>NUCLEOTIDE SEQUENCE</scope>
    <source>
        <strain evidence="2">GTC17253</strain>
    </source>
</reference>
<accession>A0AB33IVH8</accession>
<feature type="domain" description="DUF1266" evidence="1">
    <location>
        <begin position="67"/>
        <end position="253"/>
    </location>
</feature>
<evidence type="ECO:0000259" key="1">
    <source>
        <dbReference type="Pfam" id="PF06889"/>
    </source>
</evidence>
<dbReference type="Pfam" id="PF06889">
    <property type="entry name" value="DUF1266"/>
    <property type="match status" value="1"/>
</dbReference>
<dbReference type="EMBL" id="AP035785">
    <property type="protein sequence ID" value="BFO72050.1"/>
    <property type="molecule type" value="Genomic_DNA"/>
</dbReference>
<name>A0AB33IVH8_9BACT</name>
<evidence type="ECO:0000313" key="2">
    <source>
        <dbReference type="EMBL" id="BFO72050.1"/>
    </source>
</evidence>
<gene>
    <name evidence="2" type="ORF">GTC17253_20160</name>
</gene>
<dbReference type="AlphaFoldDB" id="A0AB33IVH8"/>